<protein>
    <submittedName>
        <fullName evidence="2">Uncharacterized protein</fullName>
    </submittedName>
</protein>
<dbReference type="AlphaFoldDB" id="A0A9P8PI82"/>
<reference evidence="2" key="2">
    <citation type="submission" date="2021-01" db="EMBL/GenBank/DDBJ databases">
        <authorList>
            <person name="Schikora-Tamarit M.A."/>
        </authorList>
    </citation>
    <scope>NUCLEOTIDE SEQUENCE</scope>
    <source>
        <strain evidence="2">CBS6075</strain>
    </source>
</reference>
<organism evidence="2 3">
    <name type="scientific">Ogataea philodendri</name>
    <dbReference type="NCBI Taxonomy" id="1378263"/>
    <lineage>
        <taxon>Eukaryota</taxon>
        <taxon>Fungi</taxon>
        <taxon>Dikarya</taxon>
        <taxon>Ascomycota</taxon>
        <taxon>Saccharomycotina</taxon>
        <taxon>Pichiomycetes</taxon>
        <taxon>Pichiales</taxon>
        <taxon>Pichiaceae</taxon>
        <taxon>Ogataea</taxon>
    </lineage>
</organism>
<proteinExistence type="predicted"/>
<dbReference type="EMBL" id="JAEUBE010000055">
    <property type="protein sequence ID" value="KAH3671742.1"/>
    <property type="molecule type" value="Genomic_DNA"/>
</dbReference>
<gene>
    <name evidence="2" type="ORF">OGAPHI_000447</name>
</gene>
<feature type="region of interest" description="Disordered" evidence="1">
    <location>
        <begin position="251"/>
        <end position="272"/>
    </location>
</feature>
<reference evidence="2" key="1">
    <citation type="journal article" date="2021" name="Open Biol.">
        <title>Shared evolutionary footprints suggest mitochondrial oxidative damage underlies multiple complex I losses in fungi.</title>
        <authorList>
            <person name="Schikora-Tamarit M.A."/>
            <person name="Marcet-Houben M."/>
            <person name="Nosek J."/>
            <person name="Gabaldon T."/>
        </authorList>
    </citation>
    <scope>NUCLEOTIDE SEQUENCE</scope>
    <source>
        <strain evidence="2">CBS6075</strain>
    </source>
</reference>
<accession>A0A9P8PI82</accession>
<dbReference type="Proteomes" id="UP000769157">
    <property type="component" value="Unassembled WGS sequence"/>
</dbReference>
<sequence>MMDVWNWTKWGDLVRVDTRMRLCVMELDVIEVCCVLERRDGPVQLSNPQVQVRILISDHLQVTLEVLDVDRIETDNCSIQSHIGLGEMISCEVMLTGMMPFLQDLLYFVQVLKQSGHLFFVNLLFGGESGLVDTIVNGWVNPIVQSLNLLLQVSREDVDLSVLLVQQRVESRIEDSDDLGRFVIDNCLSLGVPEHRNGKSSIVVLVCFVVQLTQPLVPIDFILSGPFTWVICRRESPSLVIHMPMNNGNTNQSCQSLQRSDSQCSVGPRTSK</sequence>
<dbReference type="RefSeq" id="XP_046064918.1">
    <property type="nucleotide sequence ID" value="XM_046205571.1"/>
</dbReference>
<evidence type="ECO:0000313" key="3">
    <source>
        <dbReference type="Proteomes" id="UP000769157"/>
    </source>
</evidence>
<dbReference type="GeneID" id="70232415"/>
<keyword evidence="3" id="KW-1185">Reference proteome</keyword>
<name>A0A9P8PI82_9ASCO</name>
<evidence type="ECO:0000256" key="1">
    <source>
        <dbReference type="SAM" id="MobiDB-lite"/>
    </source>
</evidence>
<comment type="caution">
    <text evidence="2">The sequence shown here is derived from an EMBL/GenBank/DDBJ whole genome shotgun (WGS) entry which is preliminary data.</text>
</comment>
<evidence type="ECO:0000313" key="2">
    <source>
        <dbReference type="EMBL" id="KAH3671742.1"/>
    </source>
</evidence>